<reference evidence="2" key="1">
    <citation type="journal article" date="2019" name="Int. J. Syst. Evol. Microbiol.">
        <title>The Global Catalogue of Microorganisms (GCM) 10K type strain sequencing project: providing services to taxonomists for standard genome sequencing and annotation.</title>
        <authorList>
            <consortium name="The Broad Institute Genomics Platform"/>
            <consortium name="The Broad Institute Genome Sequencing Center for Infectious Disease"/>
            <person name="Wu L."/>
            <person name="Ma J."/>
        </authorList>
    </citation>
    <scope>NUCLEOTIDE SEQUENCE [LARGE SCALE GENOMIC DNA]</scope>
    <source>
        <strain evidence="2">KCTC 62195</strain>
    </source>
</reference>
<dbReference type="RefSeq" id="WP_377816920.1">
    <property type="nucleotide sequence ID" value="NZ_JBHRSJ010000035.1"/>
</dbReference>
<dbReference type="InterPro" id="IPR038713">
    <property type="entry name" value="Terminase_Gp1_N_sf"/>
</dbReference>
<sequence>MAAATQRGLTQKQELFAEAYVVTGNASEAYRRAYSTARMKAESVHTNAARLLSNERVAERISELQGAAAEVAVLSAADVLLEIRRLALNDPRRLVHQDGRLKKLHELDADTAACISGIDIEKDGTIKYRFWDKGSALEKAAKHLGLYERDNKQKTDPLASLLERVCSSNGNGFAPVAQDPDHDED</sequence>
<evidence type="ECO:0000313" key="1">
    <source>
        <dbReference type="EMBL" id="MFC2974663.1"/>
    </source>
</evidence>
<gene>
    <name evidence="1" type="ORF">ACFOJE_20945</name>
</gene>
<comment type="caution">
    <text evidence="1">The sequence shown here is derived from an EMBL/GenBank/DDBJ whole genome shotgun (WGS) entry which is preliminary data.</text>
</comment>
<name>A0ABV7AYK4_9GAMM</name>
<dbReference type="Gene3D" id="1.10.10.1400">
    <property type="entry name" value="Terminase, small subunit, N-terminal DNA-binding domain, HTH motif"/>
    <property type="match status" value="1"/>
</dbReference>
<dbReference type="Pfam" id="PF03592">
    <property type="entry name" value="Terminase_2"/>
    <property type="match status" value="1"/>
</dbReference>
<proteinExistence type="predicted"/>
<dbReference type="InterPro" id="IPR005335">
    <property type="entry name" value="Terminase_ssu"/>
</dbReference>
<protein>
    <submittedName>
        <fullName evidence="1">Terminase small subunit</fullName>
    </submittedName>
</protein>
<evidence type="ECO:0000313" key="2">
    <source>
        <dbReference type="Proteomes" id="UP001595457"/>
    </source>
</evidence>
<dbReference type="EMBL" id="JBHRSJ010000035">
    <property type="protein sequence ID" value="MFC2974663.1"/>
    <property type="molecule type" value="Genomic_DNA"/>
</dbReference>
<keyword evidence="2" id="KW-1185">Reference proteome</keyword>
<dbReference type="Proteomes" id="UP001595457">
    <property type="component" value="Unassembled WGS sequence"/>
</dbReference>
<organism evidence="1 2">
    <name type="scientific">Azotobacter bryophylli</name>
    <dbReference type="NCBI Taxonomy" id="1986537"/>
    <lineage>
        <taxon>Bacteria</taxon>
        <taxon>Pseudomonadati</taxon>
        <taxon>Pseudomonadota</taxon>
        <taxon>Gammaproteobacteria</taxon>
        <taxon>Pseudomonadales</taxon>
        <taxon>Pseudomonadaceae</taxon>
        <taxon>Azotobacter</taxon>
    </lineage>
</organism>
<accession>A0ABV7AYK4</accession>